<keyword evidence="13" id="KW-1185">Reference proteome</keyword>
<evidence type="ECO:0000313" key="12">
    <source>
        <dbReference type="EMBL" id="EWS82600.1"/>
    </source>
</evidence>
<sequence length="211" mass="22826">MLAEIDAELAAEAAVRRRAPERVTGAVLLLGGAVSWVAALVLMIDKLFLLENPGAQLGCDINPFISCGDVMSTWQAATFGIPNMAIGLAGYAIMACIGSLLLSGAQLPRWFSWATLGGMTFAFGFIQFLAISAIFVIKALCPWCMLVWLMTAPMFFAVLARTIESGTWRAPAPLAAVLRHWVVLSIAWYALVVLAILAGFWRQWLYMVGLG</sequence>
<evidence type="ECO:0000256" key="8">
    <source>
        <dbReference type="ARBA" id="ARBA00023157"/>
    </source>
</evidence>
<feature type="domain" description="Vitamin K epoxide reductase" evidence="11">
    <location>
        <begin position="21"/>
        <end position="162"/>
    </location>
</feature>
<dbReference type="PATRIC" id="fig|396014.3.peg.216"/>
<organism evidence="12 13">
    <name type="scientific">Brachybacterium phenoliresistens</name>
    <dbReference type="NCBI Taxonomy" id="396014"/>
    <lineage>
        <taxon>Bacteria</taxon>
        <taxon>Bacillati</taxon>
        <taxon>Actinomycetota</taxon>
        <taxon>Actinomycetes</taxon>
        <taxon>Micrococcales</taxon>
        <taxon>Dermabacteraceae</taxon>
        <taxon>Brachybacterium</taxon>
    </lineage>
</organism>
<comment type="similarity">
    <text evidence="2">Belongs to the VKOR family.</text>
</comment>
<feature type="transmembrane region" description="Helical" evidence="10">
    <location>
        <begin position="143"/>
        <end position="160"/>
    </location>
</feature>
<dbReference type="CDD" id="cd12922">
    <property type="entry name" value="VKOR_5"/>
    <property type="match status" value="1"/>
</dbReference>
<dbReference type="GO" id="GO:0048038">
    <property type="term" value="F:quinone binding"/>
    <property type="evidence" value="ECO:0007669"/>
    <property type="project" value="UniProtKB-KW"/>
</dbReference>
<dbReference type="STRING" id="396014.BF93_06080"/>
<dbReference type="InterPro" id="IPR038354">
    <property type="entry name" value="VKOR_sf"/>
</dbReference>
<evidence type="ECO:0000313" key="13">
    <source>
        <dbReference type="Proteomes" id="UP000023067"/>
    </source>
</evidence>
<feature type="transmembrane region" description="Helical" evidence="10">
    <location>
        <begin position="81"/>
        <end position="102"/>
    </location>
</feature>
<dbReference type="Gene3D" id="1.20.1440.130">
    <property type="entry name" value="VKOR domain"/>
    <property type="match status" value="1"/>
</dbReference>
<dbReference type="InterPro" id="IPR012932">
    <property type="entry name" value="VKOR"/>
</dbReference>
<evidence type="ECO:0000256" key="7">
    <source>
        <dbReference type="ARBA" id="ARBA00023136"/>
    </source>
</evidence>
<evidence type="ECO:0000256" key="9">
    <source>
        <dbReference type="ARBA" id="ARBA00023284"/>
    </source>
</evidence>
<keyword evidence="6" id="KW-0560">Oxidoreductase</keyword>
<protein>
    <recommendedName>
        <fullName evidence="11">Vitamin K epoxide reductase domain-containing protein</fullName>
    </recommendedName>
</protein>
<evidence type="ECO:0000256" key="1">
    <source>
        <dbReference type="ARBA" id="ARBA00004141"/>
    </source>
</evidence>
<keyword evidence="8" id="KW-1015">Disulfide bond</keyword>
<dbReference type="Pfam" id="PF07884">
    <property type="entry name" value="VKOR"/>
    <property type="match status" value="1"/>
</dbReference>
<evidence type="ECO:0000256" key="4">
    <source>
        <dbReference type="ARBA" id="ARBA00022719"/>
    </source>
</evidence>
<dbReference type="eggNOG" id="COG4243">
    <property type="taxonomic scope" value="Bacteria"/>
</dbReference>
<name>Z9JW56_9MICO</name>
<evidence type="ECO:0000256" key="6">
    <source>
        <dbReference type="ARBA" id="ARBA00023002"/>
    </source>
</evidence>
<evidence type="ECO:0000256" key="10">
    <source>
        <dbReference type="SAM" id="Phobius"/>
    </source>
</evidence>
<feature type="transmembrane region" description="Helical" evidence="10">
    <location>
        <begin position="26"/>
        <end position="44"/>
    </location>
</feature>
<evidence type="ECO:0000259" key="11">
    <source>
        <dbReference type="SMART" id="SM00756"/>
    </source>
</evidence>
<reference evidence="12 13" key="1">
    <citation type="submission" date="2014-02" db="EMBL/GenBank/DDBJ databases">
        <title>Genome sequence of Brachybacterium phenoliresistens strain W13A50.</title>
        <authorList>
            <person name="Wang X."/>
        </authorList>
    </citation>
    <scope>NUCLEOTIDE SEQUENCE [LARGE SCALE GENOMIC DNA]</scope>
    <source>
        <strain evidence="12 13">W13A50</strain>
    </source>
</reference>
<comment type="caution">
    <text evidence="12">The sequence shown here is derived from an EMBL/GenBank/DDBJ whole genome shotgun (WGS) entry which is preliminary data.</text>
</comment>
<dbReference type="InterPro" id="IPR041714">
    <property type="entry name" value="VKOR_Actinobacteria"/>
</dbReference>
<dbReference type="Proteomes" id="UP000023067">
    <property type="component" value="Unassembled WGS sequence"/>
</dbReference>
<dbReference type="GO" id="GO:0016491">
    <property type="term" value="F:oxidoreductase activity"/>
    <property type="evidence" value="ECO:0007669"/>
    <property type="project" value="UniProtKB-KW"/>
</dbReference>
<evidence type="ECO:0000256" key="2">
    <source>
        <dbReference type="ARBA" id="ARBA00006214"/>
    </source>
</evidence>
<accession>Z9JW56</accession>
<proteinExistence type="inferred from homology"/>
<dbReference type="HOGENOM" id="CLU_082938_1_1_11"/>
<keyword evidence="5 10" id="KW-1133">Transmembrane helix</keyword>
<keyword evidence="4" id="KW-0874">Quinone</keyword>
<comment type="subcellular location">
    <subcellularLocation>
        <location evidence="1">Membrane</location>
        <topology evidence="1">Multi-pass membrane protein</topology>
    </subcellularLocation>
</comment>
<keyword evidence="7 10" id="KW-0472">Membrane</keyword>
<dbReference type="AlphaFoldDB" id="Z9JW56"/>
<feature type="transmembrane region" description="Helical" evidence="10">
    <location>
        <begin position="114"/>
        <end position="137"/>
    </location>
</feature>
<evidence type="ECO:0000256" key="3">
    <source>
        <dbReference type="ARBA" id="ARBA00022692"/>
    </source>
</evidence>
<dbReference type="SMART" id="SM00756">
    <property type="entry name" value="VKc"/>
    <property type="match status" value="1"/>
</dbReference>
<keyword evidence="3 10" id="KW-0812">Transmembrane</keyword>
<dbReference type="EMBL" id="JDYK01000002">
    <property type="protein sequence ID" value="EWS82600.1"/>
    <property type="molecule type" value="Genomic_DNA"/>
</dbReference>
<feature type="transmembrane region" description="Helical" evidence="10">
    <location>
        <begin position="181"/>
        <end position="201"/>
    </location>
</feature>
<gene>
    <name evidence="12" type="ORF">BF93_06080</name>
</gene>
<evidence type="ECO:0000256" key="5">
    <source>
        <dbReference type="ARBA" id="ARBA00022989"/>
    </source>
</evidence>
<keyword evidence="9" id="KW-0676">Redox-active center</keyword>
<dbReference type="GO" id="GO:0016020">
    <property type="term" value="C:membrane"/>
    <property type="evidence" value="ECO:0007669"/>
    <property type="project" value="UniProtKB-SubCell"/>
</dbReference>